<keyword evidence="1" id="KW-0472">Membrane</keyword>
<keyword evidence="1" id="KW-0812">Transmembrane</keyword>
<sequence length="94" mass="9778">MNSKLLWLFAAGVCGSIVGLGINPSCDTPLKRALFLFGGLACTMFLAAPIATNFGLKDPSEIAAVGFAVAIFWQQIVSKLAGVVDGITLFSGKK</sequence>
<name>A0A5P8D6A6_9CAUD</name>
<protein>
    <recommendedName>
        <fullName evidence="4">Holin</fullName>
    </recommendedName>
</protein>
<keyword evidence="3" id="KW-1185">Reference proteome</keyword>
<feature type="transmembrane region" description="Helical" evidence="1">
    <location>
        <begin position="34"/>
        <end position="56"/>
    </location>
</feature>
<organism evidence="2 3">
    <name type="scientific">Pectobacterium phage Wc4</name>
    <dbReference type="NCBI Taxonomy" id="2652428"/>
    <lineage>
        <taxon>Viruses</taxon>
        <taxon>Duplodnaviria</taxon>
        <taxon>Heunggongvirae</taxon>
        <taxon>Uroviricota</taxon>
        <taxon>Caudoviricetes</taxon>
        <taxon>Andersonviridae</taxon>
        <taxon>Andersonviridae incertae sedis</taxon>
        <taxon>Arnovirus</taxon>
        <taxon>Arnovirus Wc4</taxon>
    </lineage>
</organism>
<feature type="transmembrane region" description="Helical" evidence="1">
    <location>
        <begin position="62"/>
        <end position="84"/>
    </location>
</feature>
<accession>A0A5P8D6A6</accession>
<keyword evidence="1" id="KW-1133">Transmembrane helix</keyword>
<dbReference type="EMBL" id="MN270891">
    <property type="protein sequence ID" value="QFP93849.1"/>
    <property type="molecule type" value="Genomic_DNA"/>
</dbReference>
<dbReference type="Proteomes" id="UP000326781">
    <property type="component" value="Segment"/>
</dbReference>
<feature type="transmembrane region" description="Helical" evidence="1">
    <location>
        <begin position="6"/>
        <end position="22"/>
    </location>
</feature>
<evidence type="ECO:0008006" key="4">
    <source>
        <dbReference type="Google" id="ProtNLM"/>
    </source>
</evidence>
<evidence type="ECO:0000313" key="3">
    <source>
        <dbReference type="Proteomes" id="UP000326781"/>
    </source>
</evidence>
<proteinExistence type="predicted"/>
<reference evidence="2 3" key="1">
    <citation type="submission" date="2019-08" db="EMBL/GenBank/DDBJ databases">
        <title>Six bacteriophages against potato bacterial diseases.</title>
        <authorList>
            <person name="Zhang X."/>
            <person name="Kering K."/>
        </authorList>
    </citation>
    <scope>NUCLEOTIDE SEQUENCE [LARGE SCALE GENOMIC DNA]</scope>
</reference>
<evidence type="ECO:0000313" key="2">
    <source>
        <dbReference type="EMBL" id="QFP93849.1"/>
    </source>
</evidence>
<evidence type="ECO:0000256" key="1">
    <source>
        <dbReference type="SAM" id="Phobius"/>
    </source>
</evidence>